<accession>A0ABN3VDQ1</accession>
<keyword evidence="2" id="KW-0378">Hydrolase</keyword>
<dbReference type="CDD" id="cd09999">
    <property type="entry name" value="Arginase-like_1"/>
    <property type="match status" value="1"/>
</dbReference>
<protein>
    <recommendedName>
        <fullName evidence="7">Arginase</fullName>
    </recommendedName>
</protein>
<keyword evidence="3" id="KW-0464">Manganese</keyword>
<dbReference type="InterPro" id="IPR023696">
    <property type="entry name" value="Ureohydrolase_dom_sf"/>
</dbReference>
<evidence type="ECO:0000256" key="3">
    <source>
        <dbReference type="ARBA" id="ARBA00023211"/>
    </source>
</evidence>
<evidence type="ECO:0000256" key="4">
    <source>
        <dbReference type="PROSITE-ProRule" id="PRU00742"/>
    </source>
</evidence>
<reference evidence="5 6" key="1">
    <citation type="journal article" date="2019" name="Int. J. Syst. Evol. Microbiol.">
        <title>The Global Catalogue of Microorganisms (GCM) 10K type strain sequencing project: providing services to taxonomists for standard genome sequencing and annotation.</title>
        <authorList>
            <consortium name="The Broad Institute Genomics Platform"/>
            <consortium name="The Broad Institute Genome Sequencing Center for Infectious Disease"/>
            <person name="Wu L."/>
            <person name="Ma J."/>
        </authorList>
    </citation>
    <scope>NUCLEOTIDE SEQUENCE [LARGE SCALE GENOMIC DNA]</scope>
    <source>
        <strain evidence="5 6">JCM 9383</strain>
    </source>
</reference>
<organism evidence="5 6">
    <name type="scientific">Saccharopolyspora taberi</name>
    <dbReference type="NCBI Taxonomy" id="60895"/>
    <lineage>
        <taxon>Bacteria</taxon>
        <taxon>Bacillati</taxon>
        <taxon>Actinomycetota</taxon>
        <taxon>Actinomycetes</taxon>
        <taxon>Pseudonocardiales</taxon>
        <taxon>Pseudonocardiaceae</taxon>
        <taxon>Saccharopolyspora</taxon>
    </lineage>
</organism>
<dbReference type="EMBL" id="BAAAUX010000014">
    <property type="protein sequence ID" value="GAA2795259.1"/>
    <property type="molecule type" value="Genomic_DNA"/>
</dbReference>
<dbReference type="InterPro" id="IPR006035">
    <property type="entry name" value="Ureohydrolase"/>
</dbReference>
<gene>
    <name evidence="5" type="ORF">GCM10010470_32820</name>
</gene>
<evidence type="ECO:0000313" key="5">
    <source>
        <dbReference type="EMBL" id="GAA2795259.1"/>
    </source>
</evidence>
<comment type="similarity">
    <text evidence="4">Belongs to the arginase family.</text>
</comment>
<dbReference type="PROSITE" id="PS51409">
    <property type="entry name" value="ARGINASE_2"/>
    <property type="match status" value="1"/>
</dbReference>
<keyword evidence="1" id="KW-0479">Metal-binding</keyword>
<evidence type="ECO:0000256" key="2">
    <source>
        <dbReference type="ARBA" id="ARBA00022801"/>
    </source>
</evidence>
<keyword evidence="6" id="KW-1185">Reference proteome</keyword>
<dbReference type="Proteomes" id="UP001500979">
    <property type="component" value="Unassembled WGS sequence"/>
</dbReference>
<dbReference type="PANTHER" id="PTHR43782">
    <property type="entry name" value="ARGINASE"/>
    <property type="match status" value="1"/>
</dbReference>
<comment type="caution">
    <text evidence="5">The sequence shown here is derived from an EMBL/GenBank/DDBJ whole genome shotgun (WGS) entry which is preliminary data.</text>
</comment>
<dbReference type="PANTHER" id="PTHR43782:SF3">
    <property type="entry name" value="ARGINASE"/>
    <property type="match status" value="1"/>
</dbReference>
<dbReference type="Gene3D" id="3.40.800.10">
    <property type="entry name" value="Ureohydrolase domain"/>
    <property type="match status" value="1"/>
</dbReference>
<dbReference type="Pfam" id="PF00491">
    <property type="entry name" value="Arginase"/>
    <property type="match status" value="1"/>
</dbReference>
<dbReference type="SUPFAM" id="SSF52768">
    <property type="entry name" value="Arginase/deacetylase"/>
    <property type="match status" value="1"/>
</dbReference>
<sequence>MRGSAAVAAGLSRRLGIPVEQVGSPEPALNAGWKTELDAALPALRELADTYERLFRTGRTPLTAMGRCSAALATLPVVARHRPDACVVWFDAHADLNTPGNTTTDFLGGMALSGPAGLWDSGLGDGLRLGNIVLGGARDIDPPEQRLIDSGAVRLVPPGSRIAEDLRAAVAGRPVYFHLDCDVLEPGTVPTDYRVPGGLSLTDLHAVCEVLAEHELVGAQIAEFEAPEDPPAVPEPLLDAIRPLWDARP</sequence>
<evidence type="ECO:0000313" key="6">
    <source>
        <dbReference type="Proteomes" id="UP001500979"/>
    </source>
</evidence>
<proteinExistence type="inferred from homology"/>
<evidence type="ECO:0000256" key="1">
    <source>
        <dbReference type="ARBA" id="ARBA00022723"/>
    </source>
</evidence>
<evidence type="ECO:0008006" key="7">
    <source>
        <dbReference type="Google" id="ProtNLM"/>
    </source>
</evidence>
<name>A0ABN3VDQ1_9PSEU</name>